<feature type="transmembrane region" description="Helical" evidence="6">
    <location>
        <begin position="303"/>
        <end position="322"/>
    </location>
</feature>
<evidence type="ECO:0000256" key="6">
    <source>
        <dbReference type="SAM" id="Phobius"/>
    </source>
</evidence>
<dbReference type="PANTHER" id="PTHR31218">
    <property type="entry name" value="WAT1-RELATED PROTEIN"/>
    <property type="match status" value="1"/>
</dbReference>
<evidence type="ECO:0000259" key="7">
    <source>
        <dbReference type="Pfam" id="PF00892"/>
    </source>
</evidence>
<keyword evidence="9" id="KW-1185">Reference proteome</keyword>
<evidence type="ECO:0000256" key="3">
    <source>
        <dbReference type="ARBA" id="ARBA00022692"/>
    </source>
</evidence>
<protein>
    <submittedName>
        <fullName evidence="8">EamA domain</fullName>
    </submittedName>
</protein>
<evidence type="ECO:0000256" key="4">
    <source>
        <dbReference type="ARBA" id="ARBA00022989"/>
    </source>
</evidence>
<evidence type="ECO:0000256" key="1">
    <source>
        <dbReference type="ARBA" id="ARBA00004141"/>
    </source>
</evidence>
<feature type="transmembrane region" description="Helical" evidence="6">
    <location>
        <begin position="138"/>
        <end position="159"/>
    </location>
</feature>
<comment type="subcellular location">
    <subcellularLocation>
        <location evidence="1">Membrane</location>
        <topology evidence="1">Multi-pass membrane protein</topology>
    </subcellularLocation>
</comment>
<comment type="caution">
    <text evidence="8">The sequence shown here is derived from an EMBL/GenBank/DDBJ whole genome shotgun (WGS) entry which is preliminary data.</text>
</comment>
<feature type="transmembrane region" description="Helical" evidence="6">
    <location>
        <begin position="69"/>
        <end position="91"/>
    </location>
</feature>
<reference evidence="8 9" key="1">
    <citation type="submission" date="2020-12" db="EMBL/GenBank/DDBJ databases">
        <title>Concerted genomic and epigenomic changes stabilize Arabidopsis allopolyploids.</title>
        <authorList>
            <person name="Chen Z."/>
        </authorList>
    </citation>
    <scope>NUCLEOTIDE SEQUENCE [LARGE SCALE GENOMIC DNA]</scope>
    <source>
        <strain evidence="8">Allo738</strain>
        <tissue evidence="8">Leaf</tissue>
    </source>
</reference>
<feature type="transmembrane region" description="Helical" evidence="6">
    <location>
        <begin position="251"/>
        <end position="270"/>
    </location>
</feature>
<dbReference type="GO" id="GO:0022857">
    <property type="term" value="F:transmembrane transporter activity"/>
    <property type="evidence" value="ECO:0007669"/>
    <property type="project" value="InterPro"/>
</dbReference>
<name>A0A8T2C1A2_9BRAS</name>
<keyword evidence="5 6" id="KW-0472">Membrane</keyword>
<dbReference type="GO" id="GO:0016020">
    <property type="term" value="C:membrane"/>
    <property type="evidence" value="ECO:0007669"/>
    <property type="project" value="UniProtKB-SubCell"/>
</dbReference>
<feature type="transmembrane region" description="Helical" evidence="6">
    <location>
        <begin position="390"/>
        <end position="410"/>
    </location>
</feature>
<dbReference type="AlphaFoldDB" id="A0A8T2C1A2"/>
<dbReference type="InterPro" id="IPR030184">
    <property type="entry name" value="WAT1-related"/>
</dbReference>
<accession>A0A8T2C1A2</accession>
<evidence type="ECO:0000313" key="9">
    <source>
        <dbReference type="Proteomes" id="UP000694240"/>
    </source>
</evidence>
<feature type="transmembrane region" description="Helical" evidence="6">
    <location>
        <begin position="7"/>
        <end position="27"/>
    </location>
</feature>
<evidence type="ECO:0000313" key="8">
    <source>
        <dbReference type="EMBL" id="KAG7593005.1"/>
    </source>
</evidence>
<feature type="transmembrane region" description="Helical" evidence="6">
    <location>
        <begin position="39"/>
        <end position="57"/>
    </location>
</feature>
<feature type="transmembrane region" description="Helical" evidence="6">
    <location>
        <begin position="179"/>
        <end position="199"/>
    </location>
</feature>
<sequence>MWGEMKSVLAMVAVQFMFAGMFILFKITVDDGTNLKVLVAYRLSFATLFMLPLALIFQRKKRPEFTWRLLLIAVVSGLLGAAIPNILYLPGMARTSATFSAATSIISPLITLVLGLVFRMETLRLGSNEGRAKLVGTLLGACGALVFVFYKGVEIHIWSTHVDLLKSSNTGRATTNHHMSIPGVLMVLGSNVSTSLWLLFQAKIGKELGGLYWNTSLMNGVGSLVCVIVALCSDHDWEEWRLGWDINLLATLYSGIVVSGIVVPLIAWCIATKGPLFVTVFSPIRLVIVALIGSFALEEPLHLGSIIGAMIMVGGVYLVVWCKMKEKKSASTTSDHIVTNKNNKELDLGQTWQLGHFFKYPQNITFEEVGKTKTQKIYSKERKRMMKKQVTIVAALMILMALSSSLDMVAEAQLGPGDCYDGCSTACVQRDSRKTSRCDRKCSIRCGPDAARARGTGV</sequence>
<dbReference type="Pfam" id="PF00892">
    <property type="entry name" value="EamA"/>
    <property type="match status" value="2"/>
</dbReference>
<feature type="domain" description="EamA" evidence="7">
    <location>
        <begin position="6"/>
        <end position="147"/>
    </location>
</feature>
<dbReference type="Proteomes" id="UP000694240">
    <property type="component" value="Chromosome 6"/>
</dbReference>
<proteinExistence type="inferred from homology"/>
<comment type="similarity">
    <text evidence="2">Belongs to the drug/metabolite transporter (DMT) superfamily. Plant drug/metabolite exporter (P-DME) (TC 2.A.7.4) family.</text>
</comment>
<evidence type="ECO:0000256" key="2">
    <source>
        <dbReference type="ARBA" id="ARBA00007635"/>
    </source>
</evidence>
<keyword evidence="4 6" id="KW-1133">Transmembrane helix</keyword>
<evidence type="ECO:0000256" key="5">
    <source>
        <dbReference type="ARBA" id="ARBA00023136"/>
    </source>
</evidence>
<keyword evidence="3 6" id="KW-0812">Transmembrane</keyword>
<feature type="transmembrane region" description="Helical" evidence="6">
    <location>
        <begin position="211"/>
        <end position="231"/>
    </location>
</feature>
<dbReference type="EMBL" id="JAEFBK010000006">
    <property type="protein sequence ID" value="KAG7593005.1"/>
    <property type="molecule type" value="Genomic_DNA"/>
</dbReference>
<organism evidence="8 9">
    <name type="scientific">Arabidopsis thaliana x Arabidopsis arenosa</name>
    <dbReference type="NCBI Taxonomy" id="1240361"/>
    <lineage>
        <taxon>Eukaryota</taxon>
        <taxon>Viridiplantae</taxon>
        <taxon>Streptophyta</taxon>
        <taxon>Embryophyta</taxon>
        <taxon>Tracheophyta</taxon>
        <taxon>Spermatophyta</taxon>
        <taxon>Magnoliopsida</taxon>
        <taxon>eudicotyledons</taxon>
        <taxon>Gunneridae</taxon>
        <taxon>Pentapetalae</taxon>
        <taxon>rosids</taxon>
        <taxon>malvids</taxon>
        <taxon>Brassicales</taxon>
        <taxon>Brassicaceae</taxon>
        <taxon>Camelineae</taxon>
        <taxon>Arabidopsis</taxon>
    </lineage>
</organism>
<feature type="transmembrane region" description="Helical" evidence="6">
    <location>
        <begin position="97"/>
        <end position="118"/>
    </location>
</feature>
<gene>
    <name evidence="8" type="ORF">ISN45_Aa01g018460</name>
</gene>
<dbReference type="InterPro" id="IPR000620">
    <property type="entry name" value="EamA_dom"/>
</dbReference>
<feature type="transmembrane region" description="Helical" evidence="6">
    <location>
        <begin position="277"/>
        <end position="297"/>
    </location>
</feature>
<feature type="domain" description="EamA" evidence="7">
    <location>
        <begin position="182"/>
        <end position="320"/>
    </location>
</feature>